<dbReference type="RefSeq" id="XP_024701393.1">
    <property type="nucleotide sequence ID" value="XM_024851055.1"/>
</dbReference>
<gene>
    <name evidence="7" type="ORF">P170DRAFT_449630</name>
</gene>
<evidence type="ECO:0000256" key="1">
    <source>
        <dbReference type="ARBA" id="ARBA00007801"/>
    </source>
</evidence>
<dbReference type="SUPFAM" id="SSF54373">
    <property type="entry name" value="FAD-linked reductases, C-terminal domain"/>
    <property type="match status" value="1"/>
</dbReference>
<dbReference type="Pfam" id="PF07976">
    <property type="entry name" value="Phe_hydrox_dim"/>
    <property type="match status" value="1"/>
</dbReference>
<evidence type="ECO:0000256" key="3">
    <source>
        <dbReference type="ARBA" id="ARBA00022827"/>
    </source>
</evidence>
<dbReference type="AlphaFoldDB" id="A0A2I2FZP3"/>
<dbReference type="InterPro" id="IPR002938">
    <property type="entry name" value="FAD-bd"/>
</dbReference>
<dbReference type="GO" id="GO:0071949">
    <property type="term" value="F:FAD binding"/>
    <property type="evidence" value="ECO:0007669"/>
    <property type="project" value="InterPro"/>
</dbReference>
<evidence type="ECO:0000256" key="4">
    <source>
        <dbReference type="ARBA" id="ARBA00023002"/>
    </source>
</evidence>
<reference evidence="7 8" key="1">
    <citation type="submission" date="2016-12" db="EMBL/GenBank/DDBJ databases">
        <title>The genomes of Aspergillus section Nigri reveals drivers in fungal speciation.</title>
        <authorList>
            <consortium name="DOE Joint Genome Institute"/>
            <person name="Vesth T.C."/>
            <person name="Nybo J."/>
            <person name="Theobald S."/>
            <person name="Brandl J."/>
            <person name="Frisvad J.C."/>
            <person name="Nielsen K.F."/>
            <person name="Lyhne E.K."/>
            <person name="Kogle M.E."/>
            <person name="Kuo A."/>
            <person name="Riley R."/>
            <person name="Clum A."/>
            <person name="Nolan M."/>
            <person name="Lipzen A."/>
            <person name="Salamov A."/>
            <person name="Henrissat B."/>
            <person name="Wiebenga A."/>
            <person name="De Vries R.P."/>
            <person name="Grigoriev I.V."/>
            <person name="Mortensen U.H."/>
            <person name="Andersen M.R."/>
            <person name="Baker S.E."/>
        </authorList>
    </citation>
    <scope>NUCLEOTIDE SEQUENCE [LARGE SCALE GENOMIC DNA]</scope>
    <source>
        <strain evidence="7 8">IBT 23096</strain>
    </source>
</reference>
<sequence length="568" mass="62497">MAGTINTEVLICGGGPVGLLIAYSLALQGVDSVVVEKHDRAQQAMYGRAGTLYPRTLEMLDQLQLLDELNQIGYIAGNSVTYKKGQLVTSRGWHVMYQRMHETFLDYVLNIRQKHFEDVFRQEYERLGGKPLTCWRLDSFEVQDSCPEDYKVTSTITDVASEKTSTVKSKFIIGADGGRSLVRSLADIPFNADQTEYKWVRIDGHFTTDMPDADLGFASLESESHGNVLWVQMDHGVKRIGFAMTDAMLAKYGSNLTLEDAKVEAVKAMAPFSLNFGDITWWTLYSINQGVADTFVKNDRVILAGDACHTHSSGAAQGMNTGVHDAVNLSWKLAGVVKGWYGNEVLQTYDTERRPAAQHLINLDRTFSAAISGKVPDAYKGQNITADELFTQAFDDNVQFNIGLGIHYTNNLINKPPTATMVTAGWRAPDATVYAPGSRFPVRLFQLAPNTGIWSVIVLAGHPDKTGARLSHAVNELQRLRDGAPSGMLRFFTVVAQAIGGGDQWSQIPRIGRLYYDTARSAHTAYNVSDSSGAVVVIRPDGILGHAARLNDLGDVFEYFKSFVQSSA</sequence>
<evidence type="ECO:0000259" key="6">
    <source>
        <dbReference type="Pfam" id="PF07976"/>
    </source>
</evidence>
<dbReference type="Proteomes" id="UP000234275">
    <property type="component" value="Unassembled WGS sequence"/>
</dbReference>
<dbReference type="GeneID" id="36558754"/>
<feature type="domain" description="FAD-binding" evidence="5">
    <location>
        <begin position="7"/>
        <end position="361"/>
    </location>
</feature>
<comment type="similarity">
    <text evidence="1">Belongs to the PheA/TfdB FAD monooxygenase family.</text>
</comment>
<accession>A0A2I2FZP3</accession>
<dbReference type="Pfam" id="PF01494">
    <property type="entry name" value="FAD_binding_3"/>
    <property type="match status" value="1"/>
</dbReference>
<dbReference type="STRING" id="1392250.A0A2I2FZP3"/>
<dbReference type="SUPFAM" id="SSF52833">
    <property type="entry name" value="Thioredoxin-like"/>
    <property type="match status" value="1"/>
</dbReference>
<dbReference type="InterPro" id="IPR012941">
    <property type="entry name" value="Phe_hydrox_C_dim_dom"/>
</dbReference>
<dbReference type="SUPFAM" id="SSF51905">
    <property type="entry name" value="FAD/NAD(P)-binding domain"/>
    <property type="match status" value="1"/>
</dbReference>
<name>A0A2I2FZP3_9EURO</name>
<organism evidence="7 8">
    <name type="scientific">Aspergillus steynii IBT 23096</name>
    <dbReference type="NCBI Taxonomy" id="1392250"/>
    <lineage>
        <taxon>Eukaryota</taxon>
        <taxon>Fungi</taxon>
        <taxon>Dikarya</taxon>
        <taxon>Ascomycota</taxon>
        <taxon>Pezizomycotina</taxon>
        <taxon>Eurotiomycetes</taxon>
        <taxon>Eurotiomycetidae</taxon>
        <taxon>Eurotiales</taxon>
        <taxon>Aspergillaceae</taxon>
        <taxon>Aspergillus</taxon>
        <taxon>Aspergillus subgen. Circumdati</taxon>
    </lineage>
</organism>
<proteinExistence type="inferred from homology"/>
<keyword evidence="8" id="KW-1185">Reference proteome</keyword>
<feature type="domain" description="Phenol hydroxylase-like C-terminal dimerisation" evidence="6">
    <location>
        <begin position="515"/>
        <end position="566"/>
    </location>
</feature>
<dbReference type="PANTHER" id="PTHR43004:SF5">
    <property type="entry name" value="FAD-BINDING DOMAIN-CONTAINING PROTEIN"/>
    <property type="match status" value="1"/>
</dbReference>
<dbReference type="InterPro" id="IPR050641">
    <property type="entry name" value="RIFMO-like"/>
</dbReference>
<evidence type="ECO:0000256" key="2">
    <source>
        <dbReference type="ARBA" id="ARBA00022630"/>
    </source>
</evidence>
<evidence type="ECO:0000313" key="7">
    <source>
        <dbReference type="EMBL" id="PLB46091.1"/>
    </source>
</evidence>
<dbReference type="VEuPathDB" id="FungiDB:P170DRAFT_449630"/>
<dbReference type="InterPro" id="IPR036249">
    <property type="entry name" value="Thioredoxin-like_sf"/>
</dbReference>
<dbReference type="Gene3D" id="3.40.30.20">
    <property type="match status" value="1"/>
</dbReference>
<evidence type="ECO:0000313" key="8">
    <source>
        <dbReference type="Proteomes" id="UP000234275"/>
    </source>
</evidence>
<dbReference type="EMBL" id="MSFO01000007">
    <property type="protein sequence ID" value="PLB46091.1"/>
    <property type="molecule type" value="Genomic_DNA"/>
</dbReference>
<dbReference type="InterPro" id="IPR036188">
    <property type="entry name" value="FAD/NAD-bd_sf"/>
</dbReference>
<keyword evidence="7" id="KW-0503">Monooxygenase</keyword>
<keyword evidence="3" id="KW-0274">FAD</keyword>
<dbReference type="PRINTS" id="PR00420">
    <property type="entry name" value="RNGMNOXGNASE"/>
</dbReference>
<protein>
    <submittedName>
        <fullName evidence="7">Pentachlorophenol 4-monooxygenase</fullName>
    </submittedName>
</protein>
<dbReference type="OrthoDB" id="1716816at2759"/>
<keyword evidence="2" id="KW-0285">Flavoprotein</keyword>
<dbReference type="InterPro" id="IPR038220">
    <property type="entry name" value="PHOX_C_sf"/>
</dbReference>
<comment type="caution">
    <text evidence="7">The sequence shown here is derived from an EMBL/GenBank/DDBJ whole genome shotgun (WGS) entry which is preliminary data.</text>
</comment>
<dbReference type="GO" id="GO:0016709">
    <property type="term" value="F:oxidoreductase activity, acting on paired donors, with incorporation or reduction of molecular oxygen, NAD(P)H as one donor, and incorporation of one atom of oxygen"/>
    <property type="evidence" value="ECO:0007669"/>
    <property type="project" value="UniProtKB-ARBA"/>
</dbReference>
<keyword evidence="4" id="KW-0560">Oxidoreductase</keyword>
<dbReference type="Gene3D" id="3.50.50.60">
    <property type="entry name" value="FAD/NAD(P)-binding domain"/>
    <property type="match status" value="1"/>
</dbReference>
<dbReference type="PANTHER" id="PTHR43004">
    <property type="entry name" value="TRK SYSTEM POTASSIUM UPTAKE PROTEIN"/>
    <property type="match status" value="1"/>
</dbReference>
<evidence type="ECO:0000259" key="5">
    <source>
        <dbReference type="Pfam" id="PF01494"/>
    </source>
</evidence>
<dbReference type="Gene3D" id="3.30.9.10">
    <property type="entry name" value="D-Amino Acid Oxidase, subunit A, domain 2"/>
    <property type="match status" value="1"/>
</dbReference>